<protein>
    <submittedName>
        <fullName evidence="2">Uncharacterized protein</fullName>
    </submittedName>
</protein>
<comment type="caution">
    <text evidence="2">The sequence shown here is derived from an EMBL/GenBank/DDBJ whole genome shotgun (WGS) entry which is preliminary data.</text>
</comment>
<dbReference type="EMBL" id="AUPC02000205">
    <property type="protein sequence ID" value="POG65817.1"/>
    <property type="molecule type" value="Genomic_DNA"/>
</dbReference>
<keyword evidence="1" id="KW-0472">Membrane</keyword>
<keyword evidence="1" id="KW-0812">Transmembrane</keyword>
<dbReference type="Proteomes" id="UP000018888">
    <property type="component" value="Unassembled WGS sequence"/>
</dbReference>
<reference evidence="2 3" key="2">
    <citation type="journal article" date="2018" name="New Phytol.">
        <title>High intraspecific genome diversity in the model arbuscular mycorrhizal symbiont Rhizophagus irregularis.</title>
        <authorList>
            <person name="Chen E.C.H."/>
            <person name="Morin E."/>
            <person name="Beaudet D."/>
            <person name="Noel J."/>
            <person name="Yildirir G."/>
            <person name="Ndikumana S."/>
            <person name="Charron P."/>
            <person name="St-Onge C."/>
            <person name="Giorgi J."/>
            <person name="Kruger M."/>
            <person name="Marton T."/>
            <person name="Ropars J."/>
            <person name="Grigoriev I.V."/>
            <person name="Hainaut M."/>
            <person name="Henrissat B."/>
            <person name="Roux C."/>
            <person name="Martin F."/>
            <person name="Corradi N."/>
        </authorList>
    </citation>
    <scope>NUCLEOTIDE SEQUENCE [LARGE SCALE GENOMIC DNA]</scope>
    <source>
        <strain evidence="2 3">DAOM 197198</strain>
    </source>
</reference>
<feature type="transmembrane region" description="Helical" evidence="1">
    <location>
        <begin position="7"/>
        <end position="25"/>
    </location>
</feature>
<evidence type="ECO:0000313" key="2">
    <source>
        <dbReference type="EMBL" id="POG65817.1"/>
    </source>
</evidence>
<accession>A0A2P4PKE2</accession>
<reference evidence="2 3" key="1">
    <citation type="journal article" date="2013" name="Proc. Natl. Acad. Sci. U.S.A.">
        <title>Genome of an arbuscular mycorrhizal fungus provides insight into the oldest plant symbiosis.</title>
        <authorList>
            <person name="Tisserant E."/>
            <person name="Malbreil M."/>
            <person name="Kuo A."/>
            <person name="Kohler A."/>
            <person name="Symeonidi A."/>
            <person name="Balestrini R."/>
            <person name="Charron P."/>
            <person name="Duensing N."/>
            <person name="Frei Dit Frey N."/>
            <person name="Gianinazzi-Pearson V."/>
            <person name="Gilbert L.B."/>
            <person name="Handa Y."/>
            <person name="Herr J.R."/>
            <person name="Hijri M."/>
            <person name="Koul R."/>
            <person name="Kawaguchi M."/>
            <person name="Krajinski F."/>
            <person name="Lammers P.J."/>
            <person name="Masclaux F.G."/>
            <person name="Murat C."/>
            <person name="Morin E."/>
            <person name="Ndikumana S."/>
            <person name="Pagni M."/>
            <person name="Petitpierre D."/>
            <person name="Requena N."/>
            <person name="Rosikiewicz P."/>
            <person name="Riley R."/>
            <person name="Saito K."/>
            <person name="San Clemente H."/>
            <person name="Shapiro H."/>
            <person name="van Tuinen D."/>
            <person name="Becard G."/>
            <person name="Bonfante P."/>
            <person name="Paszkowski U."/>
            <person name="Shachar-Hill Y.Y."/>
            <person name="Tuskan G.A."/>
            <person name="Young P.W."/>
            <person name="Sanders I.R."/>
            <person name="Henrissat B."/>
            <person name="Rensing S.A."/>
            <person name="Grigoriev I.V."/>
            <person name="Corradi N."/>
            <person name="Roux C."/>
            <person name="Martin F."/>
        </authorList>
    </citation>
    <scope>NUCLEOTIDE SEQUENCE [LARGE SCALE GENOMIC DNA]</scope>
    <source>
        <strain evidence="2 3">DAOM 197198</strain>
    </source>
</reference>
<organism evidence="2 3">
    <name type="scientific">Rhizophagus irregularis (strain DAOM 181602 / DAOM 197198 / MUCL 43194)</name>
    <name type="common">Arbuscular mycorrhizal fungus</name>
    <name type="synonym">Glomus intraradices</name>
    <dbReference type="NCBI Taxonomy" id="747089"/>
    <lineage>
        <taxon>Eukaryota</taxon>
        <taxon>Fungi</taxon>
        <taxon>Fungi incertae sedis</taxon>
        <taxon>Mucoromycota</taxon>
        <taxon>Glomeromycotina</taxon>
        <taxon>Glomeromycetes</taxon>
        <taxon>Glomerales</taxon>
        <taxon>Glomeraceae</taxon>
        <taxon>Rhizophagus</taxon>
    </lineage>
</organism>
<name>A0A2P4PKE2_RHIID</name>
<keyword evidence="3" id="KW-1185">Reference proteome</keyword>
<gene>
    <name evidence="2" type="ORF">GLOIN_2v1662712</name>
</gene>
<feature type="transmembrane region" description="Helical" evidence="1">
    <location>
        <begin position="31"/>
        <end position="51"/>
    </location>
</feature>
<proteinExistence type="predicted"/>
<dbReference type="AlphaFoldDB" id="A0A2P4PKE2"/>
<evidence type="ECO:0000313" key="3">
    <source>
        <dbReference type="Proteomes" id="UP000018888"/>
    </source>
</evidence>
<evidence type="ECO:0000256" key="1">
    <source>
        <dbReference type="SAM" id="Phobius"/>
    </source>
</evidence>
<keyword evidence="1" id="KW-1133">Transmembrane helix</keyword>
<sequence>MYINIRFQFNFYSFALNFFFLFFSQKTSNKKAVFVFSAICYVNFSLLRHIFQSMPMIS</sequence>